<gene>
    <name evidence="1" type="ORF">V7x_18340</name>
</gene>
<proteinExistence type="predicted"/>
<accession>A0A5C6FV61</accession>
<sequence>MLPAVGSAQNPVQLAQPVQRMAGMKDGGETPAETEKSLTLQIPQFTIRTGLFSAFWRPF</sequence>
<dbReference type="Proteomes" id="UP000316476">
    <property type="component" value="Unassembled WGS sequence"/>
</dbReference>
<comment type="caution">
    <text evidence="1">The sequence shown here is derived from an EMBL/GenBank/DDBJ whole genome shotgun (WGS) entry which is preliminary data.</text>
</comment>
<name>A0A5C6FV61_9PLAN</name>
<dbReference type="AlphaFoldDB" id="A0A5C6FV61"/>
<organism evidence="1 2">
    <name type="scientific">Crateriforma conspicua</name>
    <dbReference type="NCBI Taxonomy" id="2527996"/>
    <lineage>
        <taxon>Bacteria</taxon>
        <taxon>Pseudomonadati</taxon>
        <taxon>Planctomycetota</taxon>
        <taxon>Planctomycetia</taxon>
        <taxon>Planctomycetales</taxon>
        <taxon>Planctomycetaceae</taxon>
        <taxon>Crateriforma</taxon>
    </lineage>
</organism>
<protein>
    <submittedName>
        <fullName evidence="1">Uncharacterized protein</fullName>
    </submittedName>
</protein>
<evidence type="ECO:0000313" key="1">
    <source>
        <dbReference type="EMBL" id="TWU66271.1"/>
    </source>
</evidence>
<reference evidence="1 2" key="1">
    <citation type="submission" date="2019-02" db="EMBL/GenBank/DDBJ databases">
        <title>Deep-cultivation of Planctomycetes and their phenomic and genomic characterization uncovers novel biology.</title>
        <authorList>
            <person name="Wiegand S."/>
            <person name="Jogler M."/>
            <person name="Boedeker C."/>
            <person name="Pinto D."/>
            <person name="Vollmers J."/>
            <person name="Rivas-Marin E."/>
            <person name="Kohn T."/>
            <person name="Peeters S.H."/>
            <person name="Heuer A."/>
            <person name="Rast P."/>
            <person name="Oberbeckmann S."/>
            <person name="Bunk B."/>
            <person name="Jeske O."/>
            <person name="Meyerdierks A."/>
            <person name="Storesund J.E."/>
            <person name="Kallscheuer N."/>
            <person name="Luecker S."/>
            <person name="Lage O.M."/>
            <person name="Pohl T."/>
            <person name="Merkel B.J."/>
            <person name="Hornburger P."/>
            <person name="Mueller R.-W."/>
            <person name="Bruemmer F."/>
            <person name="Labrenz M."/>
            <person name="Spormann A.M."/>
            <person name="Op Den Camp H."/>
            <person name="Overmann J."/>
            <person name="Amann R."/>
            <person name="Jetten M.S.M."/>
            <person name="Mascher T."/>
            <person name="Medema M.H."/>
            <person name="Devos D.P."/>
            <person name="Kaster A.-K."/>
            <person name="Ovreas L."/>
            <person name="Rohde M."/>
            <person name="Galperin M.Y."/>
            <person name="Jogler C."/>
        </authorList>
    </citation>
    <scope>NUCLEOTIDE SEQUENCE [LARGE SCALE GENOMIC DNA]</scope>
    <source>
        <strain evidence="1 2">V7</strain>
    </source>
</reference>
<evidence type="ECO:0000313" key="2">
    <source>
        <dbReference type="Proteomes" id="UP000316476"/>
    </source>
</evidence>
<dbReference type="EMBL" id="SJPZ01000001">
    <property type="protein sequence ID" value="TWU66271.1"/>
    <property type="molecule type" value="Genomic_DNA"/>
</dbReference>